<dbReference type="PANTHER" id="PTHR43744:SF8">
    <property type="entry name" value="SN-GLYCEROL-3-PHOSPHATE TRANSPORT SYSTEM PERMEASE PROTEIN UGPE"/>
    <property type="match status" value="1"/>
</dbReference>
<keyword evidence="5 7" id="KW-1133">Transmembrane helix</keyword>
<dbReference type="InterPro" id="IPR035906">
    <property type="entry name" value="MetI-like_sf"/>
</dbReference>
<evidence type="ECO:0000313" key="9">
    <source>
        <dbReference type="EMBL" id="SMH44522.1"/>
    </source>
</evidence>
<comment type="subcellular location">
    <subcellularLocation>
        <location evidence="1 7">Cell membrane</location>
        <topology evidence="1 7">Multi-pass membrane protein</topology>
    </subcellularLocation>
</comment>
<reference evidence="10" key="1">
    <citation type="submission" date="2017-04" db="EMBL/GenBank/DDBJ databases">
        <authorList>
            <person name="Varghese N."/>
            <person name="Submissions S."/>
        </authorList>
    </citation>
    <scope>NUCLEOTIDE SEQUENCE [LARGE SCALE GENOMIC DNA]</scope>
    <source>
        <strain evidence="10">VKM Ac-2121</strain>
    </source>
</reference>
<protein>
    <submittedName>
        <fullName evidence="9">Carbohydrate ABC transporter membrane protein 2, CUT1 family</fullName>
    </submittedName>
</protein>
<evidence type="ECO:0000259" key="8">
    <source>
        <dbReference type="PROSITE" id="PS50928"/>
    </source>
</evidence>
<evidence type="ECO:0000256" key="4">
    <source>
        <dbReference type="ARBA" id="ARBA00022692"/>
    </source>
</evidence>
<gene>
    <name evidence="9" type="ORF">SAMN06295885_2374</name>
</gene>
<feature type="transmembrane region" description="Helical" evidence="7">
    <location>
        <begin position="107"/>
        <end position="128"/>
    </location>
</feature>
<accession>A0A1X7P2M0</accession>
<dbReference type="CDD" id="cd06261">
    <property type="entry name" value="TM_PBP2"/>
    <property type="match status" value="1"/>
</dbReference>
<keyword evidence="2 7" id="KW-0813">Transport</keyword>
<proteinExistence type="inferred from homology"/>
<feature type="transmembrane region" description="Helical" evidence="7">
    <location>
        <begin position="42"/>
        <end position="65"/>
    </location>
</feature>
<dbReference type="Gene3D" id="1.10.3720.10">
    <property type="entry name" value="MetI-like"/>
    <property type="match status" value="1"/>
</dbReference>
<evidence type="ECO:0000256" key="3">
    <source>
        <dbReference type="ARBA" id="ARBA00022475"/>
    </source>
</evidence>
<keyword evidence="6 7" id="KW-0472">Membrane</keyword>
<dbReference type="Pfam" id="PF00528">
    <property type="entry name" value="BPD_transp_1"/>
    <property type="match status" value="1"/>
</dbReference>
<feature type="transmembrane region" description="Helical" evidence="7">
    <location>
        <begin position="271"/>
        <end position="292"/>
    </location>
</feature>
<dbReference type="SUPFAM" id="SSF161098">
    <property type="entry name" value="MetI-like"/>
    <property type="match status" value="1"/>
</dbReference>
<feature type="domain" description="ABC transmembrane type-1" evidence="8">
    <location>
        <begin position="103"/>
        <end position="292"/>
    </location>
</feature>
<sequence length="307" mass="33668">MTTTPLTPSPLTGAPLDVDPLRSKVKQRGVGRGSRAWRYGGGIAAIVLSVLVFIVPFAFIVLTAAKTQQESSLLGFTWPTEWQFFQNLQAVIEARDFVLLRAFVNSAVLTIVSVTIMVVLAAMVGYVLQRRRSKWNPFVNGLVLAGLIIPPAVVPTIWVLQGLELFKTLPGLIAVHVAFGLSFCILLFRAFVSTIPRELDEAAVIDGAGPFRLFFTVVLPLLKPVIVTVIVVQAVTVFNDFTYALYFLPGDENATVQLTLYNFSSQSQSSWNLLFMDVLLITIPPLVMYIFFNRQIVAGMTSGAVKG</sequence>
<keyword evidence="4 7" id="KW-0812">Transmembrane</keyword>
<evidence type="ECO:0000256" key="7">
    <source>
        <dbReference type="RuleBase" id="RU363032"/>
    </source>
</evidence>
<evidence type="ECO:0000256" key="1">
    <source>
        <dbReference type="ARBA" id="ARBA00004651"/>
    </source>
</evidence>
<evidence type="ECO:0000256" key="2">
    <source>
        <dbReference type="ARBA" id="ARBA00022448"/>
    </source>
</evidence>
<keyword evidence="3" id="KW-1003">Cell membrane</keyword>
<keyword evidence="10" id="KW-1185">Reference proteome</keyword>
<evidence type="ECO:0000256" key="6">
    <source>
        <dbReference type="ARBA" id="ARBA00023136"/>
    </source>
</evidence>
<dbReference type="AlphaFoldDB" id="A0A1X7P2M0"/>
<dbReference type="GO" id="GO:0005886">
    <property type="term" value="C:plasma membrane"/>
    <property type="evidence" value="ECO:0007669"/>
    <property type="project" value="UniProtKB-SubCell"/>
</dbReference>
<dbReference type="Proteomes" id="UP000193711">
    <property type="component" value="Unassembled WGS sequence"/>
</dbReference>
<name>A0A1X7P2M0_9MICO</name>
<dbReference type="InterPro" id="IPR000515">
    <property type="entry name" value="MetI-like"/>
</dbReference>
<dbReference type="GO" id="GO:0055085">
    <property type="term" value="P:transmembrane transport"/>
    <property type="evidence" value="ECO:0007669"/>
    <property type="project" value="InterPro"/>
</dbReference>
<feature type="transmembrane region" description="Helical" evidence="7">
    <location>
        <begin position="172"/>
        <end position="192"/>
    </location>
</feature>
<dbReference type="PANTHER" id="PTHR43744">
    <property type="entry name" value="ABC TRANSPORTER PERMEASE PROTEIN MG189-RELATED-RELATED"/>
    <property type="match status" value="1"/>
</dbReference>
<evidence type="ECO:0000256" key="5">
    <source>
        <dbReference type="ARBA" id="ARBA00022989"/>
    </source>
</evidence>
<dbReference type="STRING" id="1891671.SAMN06295885_2374"/>
<dbReference type="EMBL" id="FXBM01000002">
    <property type="protein sequence ID" value="SMH44522.1"/>
    <property type="molecule type" value="Genomic_DNA"/>
</dbReference>
<feature type="transmembrane region" description="Helical" evidence="7">
    <location>
        <begin position="140"/>
        <end position="160"/>
    </location>
</feature>
<feature type="transmembrane region" description="Helical" evidence="7">
    <location>
        <begin position="213"/>
        <end position="238"/>
    </location>
</feature>
<evidence type="ECO:0000313" key="10">
    <source>
        <dbReference type="Proteomes" id="UP000193711"/>
    </source>
</evidence>
<organism evidence="9 10">
    <name type="scientific">Rathayibacter oskolensis</name>
    <dbReference type="NCBI Taxonomy" id="1891671"/>
    <lineage>
        <taxon>Bacteria</taxon>
        <taxon>Bacillati</taxon>
        <taxon>Actinomycetota</taxon>
        <taxon>Actinomycetes</taxon>
        <taxon>Micrococcales</taxon>
        <taxon>Microbacteriaceae</taxon>
        <taxon>Rathayibacter</taxon>
    </lineage>
</organism>
<comment type="similarity">
    <text evidence="7">Belongs to the binding-protein-dependent transport system permease family.</text>
</comment>
<dbReference type="PROSITE" id="PS50928">
    <property type="entry name" value="ABC_TM1"/>
    <property type="match status" value="1"/>
</dbReference>